<organism evidence="3">
    <name type="scientific">Gulosibacter sediminis</name>
    <dbReference type="NCBI Taxonomy" id="1729695"/>
    <lineage>
        <taxon>Bacteria</taxon>
        <taxon>Bacillati</taxon>
        <taxon>Actinomycetota</taxon>
        <taxon>Actinomycetes</taxon>
        <taxon>Micrococcales</taxon>
        <taxon>Microbacteriaceae</taxon>
        <taxon>Gulosibacter</taxon>
    </lineage>
</organism>
<feature type="compositionally biased region" description="Low complexity" evidence="1">
    <location>
        <begin position="67"/>
        <end position="114"/>
    </location>
</feature>
<evidence type="ECO:0000256" key="2">
    <source>
        <dbReference type="SAM" id="Phobius"/>
    </source>
</evidence>
<evidence type="ECO:0008006" key="4">
    <source>
        <dbReference type="Google" id="ProtNLM"/>
    </source>
</evidence>
<evidence type="ECO:0000313" key="3">
    <source>
        <dbReference type="EMBL" id="UQN14538.1"/>
    </source>
</evidence>
<keyword evidence="2" id="KW-1133">Transmembrane helix</keyword>
<gene>
    <name evidence="3" type="ORF">M3M28_10865</name>
</gene>
<proteinExistence type="predicted"/>
<keyword evidence="2" id="KW-0812">Transmembrane</keyword>
<keyword evidence="2" id="KW-0472">Membrane</keyword>
<feature type="region of interest" description="Disordered" evidence="1">
    <location>
        <begin position="47"/>
        <end position="120"/>
    </location>
</feature>
<reference evidence="3" key="1">
    <citation type="submission" date="2022-05" db="EMBL/GenBank/DDBJ databases">
        <title>Complete genome sequence of toluene-degrading Gulosibacter sediminis strain ACHW.36C.</title>
        <authorList>
            <person name="Wai A.C."/>
            <person name="Lai G.K."/>
            <person name="Griffin S.D."/>
            <person name="Leung F.C."/>
        </authorList>
    </citation>
    <scope>NUCLEOTIDE SEQUENCE [LARGE SCALE GENOMIC DNA]</scope>
    <source>
        <strain evidence="3">ACHW.36C</strain>
    </source>
</reference>
<feature type="transmembrane region" description="Helical" evidence="2">
    <location>
        <begin position="391"/>
        <end position="413"/>
    </location>
</feature>
<accession>A0ABY4MVT2</accession>
<sequence length="421" mass="42371">MLKLTRRVGGFIGAIAISVGGLFAVATPALAAPLDSSVLHRHAEPLDVNDDETTAPAETLVDPSDSATATATSEPAATPTDPAAPEPTATTEPTETLGEPGETEATTSPTTTADPSEEAAAPALTLAQTSYTPEQSAAGIGWSVSGMNEGDSYFLYVNGNNVGGSDSMDNVAHADGNATGVIGFDSLQSDGSPLFAEVATGVAAPVGDYMLEVRFEDAAGNLTGSVTAAFVVSEDVPTSPFDPSVWVPAASVLQSESLNGVAYVGEGWQAGVIDASVTLPDGSTVALNPIEPMADGSFEDALVYYAIDEETGLPGKTLPFPAGTYIITVSQAGVERSVSFEIIDEGLSGNGDWQNPGPKAGDGPNAPSDPSAATDAVGAADVLANTGTNQAALTGMLAGAGVLIAAGAVFLLMRRFQSTDS</sequence>
<feature type="region of interest" description="Disordered" evidence="1">
    <location>
        <begin position="348"/>
        <end position="374"/>
    </location>
</feature>
<name>A0ABY4MVT2_9MICO</name>
<dbReference type="EMBL" id="CP097160">
    <property type="protein sequence ID" value="UQN14538.1"/>
    <property type="molecule type" value="Genomic_DNA"/>
</dbReference>
<evidence type="ECO:0000256" key="1">
    <source>
        <dbReference type="SAM" id="MobiDB-lite"/>
    </source>
</evidence>
<protein>
    <recommendedName>
        <fullName evidence="4">Gram-positive cocci surface proteins LPxTG domain-containing protein</fullName>
    </recommendedName>
</protein>